<dbReference type="AlphaFoldDB" id="A0A7I8DBV0"/>
<dbReference type="InterPro" id="IPR018376">
    <property type="entry name" value="Enoyl-CoA_hyd/isom_CS"/>
</dbReference>
<comment type="similarity">
    <text evidence="1 3">Belongs to the enoyl-CoA hydratase/isomerase family.</text>
</comment>
<dbReference type="PANTHER" id="PTHR11941:SF54">
    <property type="entry name" value="ENOYL-COA HYDRATASE, MITOCHONDRIAL"/>
    <property type="match status" value="1"/>
</dbReference>
<gene>
    <name evidence="4" type="primary">crt</name>
    <name evidence="4" type="ORF">skT53_26230</name>
</gene>
<dbReference type="Gene3D" id="3.90.226.10">
    <property type="entry name" value="2-enoyl-CoA Hydratase, Chain A, domain 1"/>
    <property type="match status" value="1"/>
</dbReference>
<dbReference type="InterPro" id="IPR014748">
    <property type="entry name" value="Enoyl-CoA_hydra_C"/>
</dbReference>
<proteinExistence type="inferred from homology"/>
<evidence type="ECO:0000313" key="4">
    <source>
        <dbReference type="EMBL" id="BCJ87638.1"/>
    </source>
</evidence>
<dbReference type="CDD" id="cd06558">
    <property type="entry name" value="crotonase-like"/>
    <property type="match status" value="1"/>
</dbReference>
<accession>A0A7I8DBV0</accession>
<keyword evidence="5" id="KW-1185">Reference proteome</keyword>
<evidence type="ECO:0000256" key="3">
    <source>
        <dbReference type="RuleBase" id="RU003707"/>
    </source>
</evidence>
<dbReference type="Gene3D" id="1.10.12.10">
    <property type="entry name" value="Lyase 2-enoyl-coa Hydratase, Chain A, domain 2"/>
    <property type="match status" value="1"/>
</dbReference>
<dbReference type="SUPFAM" id="SSF52096">
    <property type="entry name" value="ClpP/crotonase"/>
    <property type="match status" value="1"/>
</dbReference>
<dbReference type="RefSeq" id="WP_200757859.1">
    <property type="nucleotide sequence ID" value="NZ_AP023366.1"/>
</dbReference>
<reference evidence="4 5" key="1">
    <citation type="submission" date="2020-08" db="EMBL/GenBank/DDBJ databases">
        <title>Complete Genome Sequence of Effusibacillus dendaii Strain skT53, Isolated from Farmland soil.</title>
        <authorList>
            <person name="Konishi T."/>
            <person name="Kawasaki H."/>
        </authorList>
    </citation>
    <scope>NUCLEOTIDE SEQUENCE [LARGE SCALE GENOMIC DNA]</scope>
    <source>
        <strain evidence="5">skT53</strain>
    </source>
</reference>
<evidence type="ECO:0000313" key="5">
    <source>
        <dbReference type="Proteomes" id="UP000593802"/>
    </source>
</evidence>
<dbReference type="InterPro" id="IPR001753">
    <property type="entry name" value="Enoyl-CoA_hydra/iso"/>
</dbReference>
<dbReference type="EMBL" id="AP023366">
    <property type="protein sequence ID" value="BCJ87638.1"/>
    <property type="molecule type" value="Genomic_DNA"/>
</dbReference>
<evidence type="ECO:0000256" key="1">
    <source>
        <dbReference type="ARBA" id="ARBA00005254"/>
    </source>
</evidence>
<dbReference type="FunFam" id="3.90.226.10:FF:000009">
    <property type="entry name" value="Carnitinyl-CoA dehydratase"/>
    <property type="match status" value="1"/>
</dbReference>
<name>A0A7I8DBV0_9BACL</name>
<dbReference type="Proteomes" id="UP000593802">
    <property type="component" value="Chromosome"/>
</dbReference>
<dbReference type="InterPro" id="IPR029045">
    <property type="entry name" value="ClpP/crotonase-like_dom_sf"/>
</dbReference>
<dbReference type="Pfam" id="PF00378">
    <property type="entry name" value="ECH_1"/>
    <property type="match status" value="1"/>
</dbReference>
<sequence>MNYENLIFAVEDKIAIVTLNRPKALNALNSALLGELSQLVDTVGKDDSIEAVIITGAGDKAFVAGADIAEMKGKTPLEARAFSQLGNAIFTKIERLPQPVIAAVNGFALGGGCELAMACDIRLASPNAKFGQPEVNLGIVAGFGGTQRLPRLVGVGIAKELLMTADMISAERAAQIGLVNHVVEADQLLDKAKEMAKKMLSKAPYAVQFSKKLVNEGMNVDLDRALALESEVFGTLFGTEDRLEGMSAFVEKRPASFRKK</sequence>
<organism evidence="4 5">
    <name type="scientific">Effusibacillus dendaii</name>
    <dbReference type="NCBI Taxonomy" id="2743772"/>
    <lineage>
        <taxon>Bacteria</taxon>
        <taxon>Bacillati</taxon>
        <taxon>Bacillota</taxon>
        <taxon>Bacilli</taxon>
        <taxon>Bacillales</taxon>
        <taxon>Alicyclobacillaceae</taxon>
        <taxon>Effusibacillus</taxon>
    </lineage>
</organism>
<dbReference type="PROSITE" id="PS00166">
    <property type="entry name" value="ENOYL_COA_HYDRATASE"/>
    <property type="match status" value="1"/>
</dbReference>
<dbReference type="FunFam" id="1.10.12.10:FF:000001">
    <property type="entry name" value="Probable enoyl-CoA hydratase, mitochondrial"/>
    <property type="match status" value="1"/>
</dbReference>
<evidence type="ECO:0000256" key="2">
    <source>
        <dbReference type="ARBA" id="ARBA00023239"/>
    </source>
</evidence>
<protein>
    <submittedName>
        <fullName evidence="4">Short-chain-enoyl-CoA hydratase</fullName>
    </submittedName>
</protein>
<keyword evidence="2" id="KW-0456">Lyase</keyword>
<dbReference type="KEGG" id="eff:skT53_26230"/>
<dbReference type="GO" id="GO:0006635">
    <property type="term" value="P:fatty acid beta-oxidation"/>
    <property type="evidence" value="ECO:0007669"/>
    <property type="project" value="TreeGrafter"/>
</dbReference>
<dbReference type="GO" id="GO:0016836">
    <property type="term" value="F:hydro-lyase activity"/>
    <property type="evidence" value="ECO:0007669"/>
    <property type="project" value="UniProtKB-ARBA"/>
</dbReference>
<dbReference type="PANTHER" id="PTHR11941">
    <property type="entry name" value="ENOYL-COA HYDRATASE-RELATED"/>
    <property type="match status" value="1"/>
</dbReference>